<comment type="caution">
    <text evidence="2">The sequence shown here is derived from an EMBL/GenBank/DDBJ whole genome shotgun (WGS) entry which is preliminary data.</text>
</comment>
<evidence type="ECO:0000256" key="1">
    <source>
        <dbReference type="SAM" id="MobiDB-lite"/>
    </source>
</evidence>
<evidence type="ECO:0000313" key="3">
    <source>
        <dbReference type="Proteomes" id="UP001500928"/>
    </source>
</evidence>
<name>A0ABP9BW33_9PSEU</name>
<evidence type="ECO:0000313" key="2">
    <source>
        <dbReference type="EMBL" id="GAA4801005.1"/>
    </source>
</evidence>
<accession>A0ABP9BW33</accession>
<protein>
    <submittedName>
        <fullName evidence="2">Uncharacterized protein</fullName>
    </submittedName>
</protein>
<organism evidence="2 3">
    <name type="scientific">Actinomycetospora chlora</name>
    <dbReference type="NCBI Taxonomy" id="663608"/>
    <lineage>
        <taxon>Bacteria</taxon>
        <taxon>Bacillati</taxon>
        <taxon>Actinomycetota</taxon>
        <taxon>Actinomycetes</taxon>
        <taxon>Pseudonocardiales</taxon>
        <taxon>Pseudonocardiaceae</taxon>
        <taxon>Actinomycetospora</taxon>
    </lineage>
</organism>
<reference evidence="3" key="1">
    <citation type="journal article" date="2019" name="Int. J. Syst. Evol. Microbiol.">
        <title>The Global Catalogue of Microorganisms (GCM) 10K type strain sequencing project: providing services to taxonomists for standard genome sequencing and annotation.</title>
        <authorList>
            <consortium name="The Broad Institute Genomics Platform"/>
            <consortium name="The Broad Institute Genome Sequencing Center for Infectious Disease"/>
            <person name="Wu L."/>
            <person name="Ma J."/>
        </authorList>
    </citation>
    <scope>NUCLEOTIDE SEQUENCE [LARGE SCALE GENOMIC DNA]</scope>
    <source>
        <strain evidence="3">JCM 17979</strain>
    </source>
</reference>
<feature type="region of interest" description="Disordered" evidence="1">
    <location>
        <begin position="1"/>
        <end position="28"/>
    </location>
</feature>
<sequence length="118" mass="12242">MDPDHDQPPWVPQPRAGGGEPGGGWFPLVPAPRVAPDLERMPGRVATLDAPAERSAGSTAPSTELVPVPRRSGVVAVRDAGVPGLLRAWGRTVARLVHAALDGVRSLLDALVPAPASR</sequence>
<proteinExistence type="predicted"/>
<dbReference type="RefSeq" id="WP_345419841.1">
    <property type="nucleotide sequence ID" value="NZ_BAABHO010000039.1"/>
</dbReference>
<feature type="compositionally biased region" description="Gly residues" evidence="1">
    <location>
        <begin position="16"/>
        <end position="25"/>
    </location>
</feature>
<dbReference type="Proteomes" id="UP001500928">
    <property type="component" value="Unassembled WGS sequence"/>
</dbReference>
<gene>
    <name evidence="2" type="ORF">GCM10023200_42240</name>
</gene>
<dbReference type="EMBL" id="BAABHO010000039">
    <property type="protein sequence ID" value="GAA4801005.1"/>
    <property type="molecule type" value="Genomic_DNA"/>
</dbReference>
<keyword evidence="3" id="KW-1185">Reference proteome</keyword>